<reference evidence="1 2" key="1">
    <citation type="submission" date="2019-07" db="EMBL/GenBank/DDBJ databases">
        <title>Genomes of Cafeteria roenbergensis.</title>
        <authorList>
            <person name="Fischer M.G."/>
            <person name="Hackl T."/>
            <person name="Roman M."/>
        </authorList>
    </citation>
    <scope>NUCLEOTIDE SEQUENCE [LARGE SCALE GENOMIC DNA]</scope>
    <source>
        <strain evidence="1 2">BVI</strain>
    </source>
</reference>
<dbReference type="EMBL" id="VLTN01000061">
    <property type="protein sequence ID" value="KAA0147770.1"/>
    <property type="molecule type" value="Genomic_DNA"/>
</dbReference>
<dbReference type="AlphaFoldDB" id="A0A5A8C6Q3"/>
<dbReference type="Proteomes" id="UP000323011">
    <property type="component" value="Unassembled WGS sequence"/>
</dbReference>
<comment type="caution">
    <text evidence="1">The sequence shown here is derived from an EMBL/GenBank/DDBJ whole genome shotgun (WGS) entry which is preliminary data.</text>
</comment>
<gene>
    <name evidence="1" type="ORF">FNF29_07115</name>
</gene>
<name>A0A5A8C6Q3_CAFRO</name>
<keyword evidence="2" id="KW-1185">Reference proteome</keyword>
<proteinExistence type="predicted"/>
<evidence type="ECO:0000313" key="1">
    <source>
        <dbReference type="EMBL" id="KAA0147770.1"/>
    </source>
</evidence>
<organism evidence="1 2">
    <name type="scientific">Cafeteria roenbergensis</name>
    <name type="common">Marine flagellate</name>
    <dbReference type="NCBI Taxonomy" id="33653"/>
    <lineage>
        <taxon>Eukaryota</taxon>
        <taxon>Sar</taxon>
        <taxon>Stramenopiles</taxon>
        <taxon>Bigyra</taxon>
        <taxon>Opalozoa</taxon>
        <taxon>Bicosoecida</taxon>
        <taxon>Cafeteriaceae</taxon>
        <taxon>Cafeteria</taxon>
    </lineage>
</organism>
<evidence type="ECO:0000313" key="2">
    <source>
        <dbReference type="Proteomes" id="UP000323011"/>
    </source>
</evidence>
<accession>A0A5A8C6Q3</accession>
<protein>
    <submittedName>
        <fullName evidence="1">Uncharacterized protein</fullName>
    </submittedName>
</protein>
<sequence length="149" mass="16001">MELQEANEVLRLERLGTGCLEALADSGVYPGAELERIHAEFERLSAIRERVQQDVAKGVPPRWVVEAVALALQAQQAGQRTGRGTGDVRLARRAAHLTPVIGGDEELLARAARVAEARLEAQFSSCKLQELSAAAGMQGDTGQGDIDDE</sequence>